<protein>
    <submittedName>
        <fullName evidence="2">Uncharacterized protein</fullName>
    </submittedName>
</protein>
<dbReference type="RefSeq" id="XP_058328619.1">
    <property type="nucleotide sequence ID" value="XM_058475729.1"/>
</dbReference>
<dbReference type="GeneID" id="83203032"/>
<comment type="caution">
    <text evidence="2">The sequence shown here is derived from an EMBL/GenBank/DDBJ whole genome shotgun (WGS) entry which is preliminary data.</text>
</comment>
<proteinExistence type="predicted"/>
<dbReference type="Proteomes" id="UP001150941">
    <property type="component" value="Unassembled WGS sequence"/>
</dbReference>
<feature type="compositionally biased region" description="Basic and acidic residues" evidence="1">
    <location>
        <begin position="9"/>
        <end position="29"/>
    </location>
</feature>
<evidence type="ECO:0000256" key="1">
    <source>
        <dbReference type="SAM" id="MobiDB-lite"/>
    </source>
</evidence>
<dbReference type="EMBL" id="JAPQKS010000005">
    <property type="protein sequence ID" value="KAJ5225208.1"/>
    <property type="molecule type" value="Genomic_DNA"/>
</dbReference>
<evidence type="ECO:0000313" key="2">
    <source>
        <dbReference type="EMBL" id="KAJ5225208.1"/>
    </source>
</evidence>
<organism evidence="2 3">
    <name type="scientific">Penicillium chermesinum</name>
    <dbReference type="NCBI Taxonomy" id="63820"/>
    <lineage>
        <taxon>Eukaryota</taxon>
        <taxon>Fungi</taxon>
        <taxon>Dikarya</taxon>
        <taxon>Ascomycota</taxon>
        <taxon>Pezizomycotina</taxon>
        <taxon>Eurotiomycetes</taxon>
        <taxon>Eurotiomycetidae</taxon>
        <taxon>Eurotiales</taxon>
        <taxon>Aspergillaceae</taxon>
        <taxon>Penicillium</taxon>
    </lineage>
</organism>
<accession>A0A9W9NSN2</accession>
<dbReference type="AlphaFoldDB" id="A0A9W9NSN2"/>
<name>A0A9W9NSN2_9EURO</name>
<keyword evidence="3" id="KW-1185">Reference proteome</keyword>
<feature type="region of interest" description="Disordered" evidence="1">
    <location>
        <begin position="1"/>
        <end position="36"/>
    </location>
</feature>
<reference evidence="2" key="2">
    <citation type="journal article" date="2023" name="IMA Fungus">
        <title>Comparative genomic study of the Penicillium genus elucidates a diverse pangenome and 15 lateral gene transfer events.</title>
        <authorList>
            <person name="Petersen C."/>
            <person name="Sorensen T."/>
            <person name="Nielsen M.R."/>
            <person name="Sondergaard T.E."/>
            <person name="Sorensen J.L."/>
            <person name="Fitzpatrick D.A."/>
            <person name="Frisvad J.C."/>
            <person name="Nielsen K.L."/>
        </authorList>
    </citation>
    <scope>NUCLEOTIDE SEQUENCE</scope>
    <source>
        <strain evidence="2">IBT 19713</strain>
    </source>
</reference>
<reference evidence="2" key="1">
    <citation type="submission" date="2022-11" db="EMBL/GenBank/DDBJ databases">
        <authorList>
            <person name="Petersen C."/>
        </authorList>
    </citation>
    <scope>NUCLEOTIDE SEQUENCE</scope>
    <source>
        <strain evidence="2">IBT 19713</strain>
    </source>
</reference>
<gene>
    <name evidence="2" type="ORF">N7468_006433</name>
</gene>
<sequence>MIGEPESAGESRRSVEQGEKERGAHRPRSDTSTGQYVLQPGNTLLEANHKRLLFGAPAALSMFEATLLCFRGKGYSTPLPLISGCFGKVEWFQD</sequence>
<evidence type="ECO:0000313" key="3">
    <source>
        <dbReference type="Proteomes" id="UP001150941"/>
    </source>
</evidence>